<reference evidence="1 2" key="1">
    <citation type="submission" date="2018-09" db="EMBL/GenBank/DDBJ databases">
        <title>Paenibacillus aracenensis nov. sp. isolated from a cave in southern Spain.</title>
        <authorList>
            <person name="Jurado V."/>
            <person name="Gutierrez-Patricio S."/>
            <person name="Gonzalez-Pimentel J.L."/>
            <person name="Miller A.Z."/>
            <person name="Laiz L."/>
            <person name="Saiz-Jimenez C."/>
        </authorList>
    </citation>
    <scope>NUCLEOTIDE SEQUENCE [LARGE SCALE GENOMIC DNA]</scope>
    <source>
        <strain evidence="1 2">JCM 19203</strain>
    </source>
</reference>
<protein>
    <submittedName>
        <fullName evidence="1">Uncharacterized protein</fullName>
    </submittedName>
</protein>
<gene>
    <name evidence="1" type="ORF">D3P09_02210</name>
</gene>
<name>A0A3A6PNA6_9BACL</name>
<dbReference type="RefSeq" id="WP_120106808.1">
    <property type="nucleotide sequence ID" value="NZ_QXQB01000001.1"/>
</dbReference>
<sequence>MPQILRGIETTHLNVNPNQWVVAGEVTGIKGRIDRITVIAVKDGQIGGVRYTDVRVSVDGGAWHDIHIGGTADSNLSRMIMVTYSASAFNQRVDIKVPTDFESSFRIEARQKLTTQQANITSAVDYVEFMD</sequence>
<dbReference type="AlphaFoldDB" id="A0A3A6PNA6"/>
<evidence type="ECO:0000313" key="2">
    <source>
        <dbReference type="Proteomes" id="UP000267798"/>
    </source>
</evidence>
<dbReference type="EMBL" id="QXQB01000001">
    <property type="protein sequence ID" value="RJX40858.1"/>
    <property type="molecule type" value="Genomic_DNA"/>
</dbReference>
<comment type="caution">
    <text evidence="1">The sequence shown here is derived from an EMBL/GenBank/DDBJ whole genome shotgun (WGS) entry which is preliminary data.</text>
</comment>
<accession>A0A3A6PNA6</accession>
<evidence type="ECO:0000313" key="1">
    <source>
        <dbReference type="EMBL" id="RJX40858.1"/>
    </source>
</evidence>
<organism evidence="1 2">
    <name type="scientific">Paenibacillus pinisoli</name>
    <dbReference type="NCBI Taxonomy" id="1276110"/>
    <lineage>
        <taxon>Bacteria</taxon>
        <taxon>Bacillati</taxon>
        <taxon>Bacillota</taxon>
        <taxon>Bacilli</taxon>
        <taxon>Bacillales</taxon>
        <taxon>Paenibacillaceae</taxon>
        <taxon>Paenibacillus</taxon>
    </lineage>
</organism>
<keyword evidence="2" id="KW-1185">Reference proteome</keyword>
<proteinExistence type="predicted"/>
<dbReference type="Proteomes" id="UP000267798">
    <property type="component" value="Unassembled WGS sequence"/>
</dbReference>